<dbReference type="eggNOG" id="COG1520">
    <property type="taxonomic scope" value="Bacteria"/>
</dbReference>
<gene>
    <name evidence="2" type="ORF">GOEFS_077_00390</name>
</gene>
<accession>H0R2E6</accession>
<evidence type="ECO:0000313" key="3">
    <source>
        <dbReference type="Proteomes" id="UP000035034"/>
    </source>
</evidence>
<dbReference type="eggNOG" id="COG0823">
    <property type="taxonomic scope" value="Bacteria"/>
</dbReference>
<dbReference type="InterPro" id="IPR024079">
    <property type="entry name" value="MetalloPept_cat_dom_sf"/>
</dbReference>
<protein>
    <submittedName>
        <fullName evidence="2">Uncharacterized protein</fullName>
    </submittedName>
</protein>
<comment type="caution">
    <text evidence="2">The sequence shown here is derived from an EMBL/GenBank/DDBJ whole genome shotgun (WGS) entry which is preliminary data.</text>
</comment>
<dbReference type="InterPro" id="IPR013517">
    <property type="entry name" value="FG-GAP"/>
</dbReference>
<evidence type="ECO:0000256" key="1">
    <source>
        <dbReference type="ARBA" id="ARBA00022729"/>
    </source>
</evidence>
<dbReference type="STRING" id="1077974.GOEFS_077_00390"/>
<dbReference type="Pfam" id="PF09471">
    <property type="entry name" value="Peptidase_M64"/>
    <property type="match status" value="1"/>
</dbReference>
<dbReference type="Proteomes" id="UP000035034">
    <property type="component" value="Unassembled WGS sequence"/>
</dbReference>
<dbReference type="RefSeq" id="WP_007318582.1">
    <property type="nucleotide sequence ID" value="NZ_BAEH01000077.1"/>
</dbReference>
<keyword evidence="3" id="KW-1185">Reference proteome</keyword>
<dbReference type="Gene3D" id="2.40.128.340">
    <property type="match status" value="1"/>
</dbReference>
<dbReference type="EMBL" id="BAEH01000077">
    <property type="protein sequence ID" value="GAB19247.1"/>
    <property type="molecule type" value="Genomic_DNA"/>
</dbReference>
<keyword evidence="1" id="KW-0732">Signal</keyword>
<dbReference type="InterPro" id="IPR019026">
    <property type="entry name" value="Peptidase_M64_IgA"/>
</dbReference>
<name>H0R2E6_9ACTN</name>
<dbReference type="Pfam" id="PF13517">
    <property type="entry name" value="FG-GAP_3"/>
    <property type="match status" value="1"/>
</dbReference>
<dbReference type="AlphaFoldDB" id="H0R2E6"/>
<reference evidence="2 3" key="1">
    <citation type="submission" date="2011-12" db="EMBL/GenBank/DDBJ databases">
        <title>Whole genome shotgun sequence of Gordonia effusa NBRC 100432.</title>
        <authorList>
            <person name="Yoshida I."/>
            <person name="Takarada H."/>
            <person name="Hosoyama A."/>
            <person name="Tsuchikane K."/>
            <person name="Katsumata H."/>
            <person name="Yamazaki S."/>
            <person name="Fujita N."/>
        </authorList>
    </citation>
    <scope>NUCLEOTIDE SEQUENCE [LARGE SCALE GENOMIC DNA]</scope>
    <source>
        <strain evidence="2 3">NBRC 100432</strain>
    </source>
</reference>
<organism evidence="2 3">
    <name type="scientific">Gordonia effusa NBRC 100432</name>
    <dbReference type="NCBI Taxonomy" id="1077974"/>
    <lineage>
        <taxon>Bacteria</taxon>
        <taxon>Bacillati</taxon>
        <taxon>Actinomycetota</taxon>
        <taxon>Actinomycetes</taxon>
        <taxon>Mycobacteriales</taxon>
        <taxon>Gordoniaceae</taxon>
        <taxon>Gordonia</taxon>
    </lineage>
</organism>
<dbReference type="GO" id="GO:0008237">
    <property type="term" value="F:metallopeptidase activity"/>
    <property type="evidence" value="ECO:0007669"/>
    <property type="project" value="InterPro"/>
</dbReference>
<dbReference type="PANTHER" id="PTHR46580">
    <property type="entry name" value="SENSOR KINASE-RELATED"/>
    <property type="match status" value="1"/>
</dbReference>
<proteinExistence type="predicted"/>
<dbReference type="SUPFAM" id="SSF69318">
    <property type="entry name" value="Integrin alpha N-terminal domain"/>
    <property type="match status" value="1"/>
</dbReference>
<dbReference type="InterPro" id="IPR028994">
    <property type="entry name" value="Integrin_alpha_N"/>
</dbReference>
<sequence length="708" mass="78263">MADSVTVLQDVGSSGKTLAILGDGFAAGSDQTTYNNYVRDVVLKQVFGSGYYNEDAAAWNIRRVNLESVHSGASTRTWNLQGTPSNLADDTFTENIFNTSLGIISNGEWWHNWFENGTNTASRIDAALAKWAPGADFTLIIVNSTLPGGLRTGSVLKVTTQENWATIAHEMGHGFGNLADEYSASGKGAFTLSDPGRVNVTTSTKRSSVKWKQFIAGATPVPTGLGTAAGWTVGTKPAGWDDAADAGLFEGGHTYETGIFRPVINCRMNSNTPDFCPICYTELKDTHHHTAAHSFTRTVPGRFTSKLGSEFIGVENRALTVYRATDTRWEHKHTTAAIVPGSWEIRPGDQYWAGDFDGDGRDELVVFNSTDWVFPYLALIKVNTDGTTRVLARYDGDIPGWGGFARHDTFLVGDFDGDGRDDLLVVNLDDWSMPYVATLISSGSGFTQTRRYDGDIPGWGGLARHDEIMVADVGGTGQDDLLIWNSQDWSSEYLGLFRNQRGSFRCIRLWEDDIAGWGGFARNDRFFVGDFKGDGKEDLYIFNGSDWANPYLAMFRSTGSDFSFVRIFDGDVPGWGGMRSHDRFLPADLTGDGKVDLFAWNSADWSHNYAGRMISTGSDLHADFREDWIGEWHLGDGDRFDRVPSRERLRPRTAVSEAIIIGPVTVKGPDRILAHNAAWLGTFTGTTPLVMTNIYNRWIHNYRFGRNW</sequence>
<dbReference type="PANTHER" id="PTHR46580:SF4">
    <property type="entry name" value="ATP_GTP-BINDING PROTEIN"/>
    <property type="match status" value="1"/>
</dbReference>
<dbReference type="Gene3D" id="3.40.390.10">
    <property type="entry name" value="Collagenase (Catalytic Domain)"/>
    <property type="match status" value="1"/>
</dbReference>
<evidence type="ECO:0000313" key="2">
    <source>
        <dbReference type="EMBL" id="GAB19247.1"/>
    </source>
</evidence>